<feature type="compositionally biased region" description="Basic and acidic residues" evidence="4">
    <location>
        <begin position="97"/>
        <end position="111"/>
    </location>
</feature>
<reference evidence="6" key="1">
    <citation type="submission" date="2021-03" db="EMBL/GenBank/DDBJ databases">
        <authorList>
            <person name="Tagirdzhanova G."/>
        </authorList>
    </citation>
    <scope>NUCLEOTIDE SEQUENCE</scope>
</reference>
<dbReference type="GO" id="GO:0001228">
    <property type="term" value="F:DNA-binding transcription activator activity, RNA polymerase II-specific"/>
    <property type="evidence" value="ECO:0007669"/>
    <property type="project" value="TreeGrafter"/>
</dbReference>
<sequence>MPGFSQKPYDPFTQNDTTSPTGFPPPQPKRRPPPVPVQQPGMTISSFSQRPLEISTAIDVDSPAISQASSRIDSEPMQPRNNSVAQSSAGTNASNETDGKQQKKRGPKTDSKPALNSKQEKNRQAQRNHRERVAAYTMTVEKEANRARDTLRLTERALNLANNENSALAEENRKLTHQNDVLTQLLRVNNIGVPNFSTTPLSSNSQQGSALISGSRAATEAPRSSNHQGSSYDGNSSNSQNALGGISPNGPGLSPASPAYPYVHGGIMHDVGPHQNGFSGGSQTSPSSGNNPYAQEFAGSQVNYPNEYAFAATPYANTNYDSPYASTNHNGSQTHVPANQFEAQLMPQQSHAFTPAHAHATPAPSTQAPYGNASSPYANPNYQSSPEEVNQFQVQSMQMPPPNGPSEYQTYPAMNITIQSPYFNDSSDQQTPIPDAAPYGPISFTNVSKYETSHPIEVAQWRLFLPDLDEPEMTREFAIPFILDLEAGCRDHVAFMINRSNDAAANPNPASHNEYNHNGHGLMVSSTHWHSLVNSGTDLPTAPAMEQSDLNFIESLINSADQIPLRGEMTPVQAWTWMKQQRGRADWLCNEDWEKLWRILKDACRCYGFGAVVEKYEVENAMHEVYCARHPEMNRE</sequence>
<name>A0A8H3HZA4_9LECA</name>
<dbReference type="PANTHER" id="PTHR40621">
    <property type="entry name" value="TRANSCRIPTION FACTOR KAPC-RELATED"/>
    <property type="match status" value="1"/>
</dbReference>
<dbReference type="InterPro" id="IPR004827">
    <property type="entry name" value="bZIP"/>
</dbReference>
<comment type="caution">
    <text evidence="6">The sequence shown here is derived from an EMBL/GenBank/DDBJ whole genome shotgun (WGS) entry which is preliminary data.</text>
</comment>
<evidence type="ECO:0000256" key="4">
    <source>
        <dbReference type="SAM" id="MobiDB-lite"/>
    </source>
</evidence>
<protein>
    <recommendedName>
        <fullName evidence="5">BZIP domain-containing protein</fullName>
    </recommendedName>
</protein>
<feature type="compositionally biased region" description="Pro residues" evidence="4">
    <location>
        <begin position="22"/>
        <end position="37"/>
    </location>
</feature>
<evidence type="ECO:0000313" key="7">
    <source>
        <dbReference type="Proteomes" id="UP000664203"/>
    </source>
</evidence>
<comment type="subcellular location">
    <subcellularLocation>
        <location evidence="1">Nucleus</location>
    </subcellularLocation>
</comment>
<feature type="compositionally biased region" description="Polar residues" evidence="4">
    <location>
        <begin position="197"/>
        <end position="212"/>
    </location>
</feature>
<feature type="compositionally biased region" description="Polar residues" evidence="4">
    <location>
        <begin position="12"/>
        <end position="21"/>
    </location>
</feature>
<proteinExistence type="predicted"/>
<dbReference type="Gene3D" id="1.20.5.170">
    <property type="match status" value="1"/>
</dbReference>
<dbReference type="CDD" id="cd14688">
    <property type="entry name" value="bZIP_YAP"/>
    <property type="match status" value="1"/>
</dbReference>
<feature type="compositionally biased region" description="Polar residues" evidence="4">
    <location>
        <begin position="372"/>
        <end position="390"/>
    </location>
</feature>
<keyword evidence="3" id="KW-0175">Coiled coil</keyword>
<accession>A0A8H3HZA4</accession>
<keyword evidence="2" id="KW-0539">Nucleus</keyword>
<feature type="region of interest" description="Disordered" evidence="4">
    <location>
        <begin position="197"/>
        <end position="296"/>
    </location>
</feature>
<dbReference type="GO" id="GO:0090575">
    <property type="term" value="C:RNA polymerase II transcription regulator complex"/>
    <property type="evidence" value="ECO:0007669"/>
    <property type="project" value="TreeGrafter"/>
</dbReference>
<feature type="region of interest" description="Disordered" evidence="4">
    <location>
        <begin position="352"/>
        <end position="390"/>
    </location>
</feature>
<dbReference type="GO" id="GO:0000976">
    <property type="term" value="F:transcription cis-regulatory region binding"/>
    <property type="evidence" value="ECO:0007669"/>
    <property type="project" value="InterPro"/>
</dbReference>
<dbReference type="InterPro" id="IPR050936">
    <property type="entry name" value="AP-1-like"/>
</dbReference>
<dbReference type="PROSITE" id="PS00036">
    <property type="entry name" value="BZIP_BASIC"/>
    <property type="match status" value="1"/>
</dbReference>
<evidence type="ECO:0000313" key="6">
    <source>
        <dbReference type="EMBL" id="CAF9908707.1"/>
    </source>
</evidence>
<evidence type="ECO:0000256" key="3">
    <source>
        <dbReference type="SAM" id="Coils"/>
    </source>
</evidence>
<dbReference type="AlphaFoldDB" id="A0A8H3HZA4"/>
<feature type="coiled-coil region" evidence="3">
    <location>
        <begin position="144"/>
        <end position="178"/>
    </location>
</feature>
<dbReference type="Proteomes" id="UP000664203">
    <property type="component" value="Unassembled WGS sequence"/>
</dbReference>
<dbReference type="EMBL" id="CAJPDR010000030">
    <property type="protein sequence ID" value="CAF9908707.1"/>
    <property type="molecule type" value="Genomic_DNA"/>
</dbReference>
<feature type="compositionally biased region" description="Polar residues" evidence="4">
    <location>
        <begin position="222"/>
        <end position="242"/>
    </location>
</feature>
<gene>
    <name evidence="6" type="ORF">ALECFALPRED_004906</name>
</gene>
<evidence type="ECO:0000256" key="1">
    <source>
        <dbReference type="ARBA" id="ARBA00004123"/>
    </source>
</evidence>
<feature type="compositionally biased region" description="Polar residues" evidence="4">
    <location>
        <begin position="281"/>
        <end position="296"/>
    </location>
</feature>
<feature type="compositionally biased region" description="Polar residues" evidence="4">
    <location>
        <begin position="79"/>
        <end position="96"/>
    </location>
</feature>
<feature type="domain" description="BZIP" evidence="5">
    <location>
        <begin position="118"/>
        <end position="132"/>
    </location>
</feature>
<evidence type="ECO:0000256" key="2">
    <source>
        <dbReference type="ARBA" id="ARBA00023242"/>
    </source>
</evidence>
<feature type="compositionally biased region" description="Low complexity" evidence="4">
    <location>
        <begin position="352"/>
        <end position="369"/>
    </location>
</feature>
<feature type="region of interest" description="Disordered" evidence="4">
    <location>
        <begin position="1"/>
        <end position="132"/>
    </location>
</feature>
<evidence type="ECO:0000259" key="5">
    <source>
        <dbReference type="PROSITE" id="PS00036"/>
    </source>
</evidence>
<keyword evidence="7" id="KW-1185">Reference proteome</keyword>
<dbReference type="PANTHER" id="PTHR40621:SF6">
    <property type="entry name" value="AP-1-LIKE TRANSCRIPTION FACTOR YAP1-RELATED"/>
    <property type="match status" value="1"/>
</dbReference>
<dbReference type="OrthoDB" id="2590011at2759"/>
<organism evidence="6 7">
    <name type="scientific">Alectoria fallacina</name>
    <dbReference type="NCBI Taxonomy" id="1903189"/>
    <lineage>
        <taxon>Eukaryota</taxon>
        <taxon>Fungi</taxon>
        <taxon>Dikarya</taxon>
        <taxon>Ascomycota</taxon>
        <taxon>Pezizomycotina</taxon>
        <taxon>Lecanoromycetes</taxon>
        <taxon>OSLEUM clade</taxon>
        <taxon>Lecanoromycetidae</taxon>
        <taxon>Lecanorales</taxon>
        <taxon>Lecanorineae</taxon>
        <taxon>Parmeliaceae</taxon>
        <taxon>Alectoria</taxon>
    </lineage>
</organism>